<comment type="similarity">
    <text evidence="5">Belongs to the SCAMP family.</text>
</comment>
<dbReference type="PANTHER" id="PTHR10687:SF2">
    <property type="entry name" value="SECRETORY CARRIER-ASSOCIATED MEMBRANE PROTEIN"/>
    <property type="match status" value="1"/>
</dbReference>
<evidence type="ECO:0000256" key="2">
    <source>
        <dbReference type="ARBA" id="ARBA00022692"/>
    </source>
</evidence>
<evidence type="ECO:0000256" key="1">
    <source>
        <dbReference type="ARBA" id="ARBA00004141"/>
    </source>
</evidence>
<keyword evidence="4 5" id="KW-0472">Membrane</keyword>
<evidence type="ECO:0000313" key="9">
    <source>
        <dbReference type="Proteomes" id="UP001152795"/>
    </source>
</evidence>
<keyword evidence="9" id="KW-1185">Reference proteome</keyword>
<dbReference type="GO" id="GO:0015031">
    <property type="term" value="P:protein transport"/>
    <property type="evidence" value="ECO:0007669"/>
    <property type="project" value="InterPro"/>
</dbReference>
<dbReference type="InterPro" id="IPR007273">
    <property type="entry name" value="SCAMP"/>
</dbReference>
<feature type="compositionally biased region" description="Low complexity" evidence="7">
    <location>
        <begin position="19"/>
        <end position="30"/>
    </location>
</feature>
<name>A0A7D9L5L6_PARCT</name>
<feature type="transmembrane region" description="Helical" evidence="5">
    <location>
        <begin position="185"/>
        <end position="207"/>
    </location>
</feature>
<keyword evidence="6" id="KW-0175">Coiled coil</keyword>
<evidence type="ECO:0000256" key="7">
    <source>
        <dbReference type="SAM" id="MobiDB-lite"/>
    </source>
</evidence>
<evidence type="ECO:0000256" key="4">
    <source>
        <dbReference type="ARBA" id="ARBA00023136"/>
    </source>
</evidence>
<feature type="transmembrane region" description="Helical" evidence="5">
    <location>
        <begin position="159"/>
        <end position="179"/>
    </location>
</feature>
<dbReference type="OrthoDB" id="242866at2759"/>
<dbReference type="Pfam" id="PF04144">
    <property type="entry name" value="SCAMP"/>
    <property type="match status" value="1"/>
</dbReference>
<dbReference type="GO" id="GO:0032588">
    <property type="term" value="C:trans-Golgi network membrane"/>
    <property type="evidence" value="ECO:0007669"/>
    <property type="project" value="TreeGrafter"/>
</dbReference>
<keyword evidence="2 5" id="KW-0812">Transmembrane</keyword>
<comment type="caution">
    <text evidence="8">The sequence shown here is derived from an EMBL/GenBank/DDBJ whole genome shotgun (WGS) entry which is preliminary data.</text>
</comment>
<feature type="region of interest" description="Disordered" evidence="7">
    <location>
        <begin position="1"/>
        <end position="77"/>
    </location>
</feature>
<dbReference type="Proteomes" id="UP001152795">
    <property type="component" value="Unassembled WGS sequence"/>
</dbReference>
<evidence type="ECO:0000313" key="8">
    <source>
        <dbReference type="EMBL" id="CAB4023609.1"/>
    </source>
</evidence>
<organism evidence="8 9">
    <name type="scientific">Paramuricea clavata</name>
    <name type="common">Red gorgonian</name>
    <name type="synonym">Violescent sea-whip</name>
    <dbReference type="NCBI Taxonomy" id="317549"/>
    <lineage>
        <taxon>Eukaryota</taxon>
        <taxon>Metazoa</taxon>
        <taxon>Cnidaria</taxon>
        <taxon>Anthozoa</taxon>
        <taxon>Octocorallia</taxon>
        <taxon>Malacalcyonacea</taxon>
        <taxon>Plexauridae</taxon>
        <taxon>Paramuricea</taxon>
    </lineage>
</organism>
<gene>
    <name evidence="8" type="ORF">PACLA_8A007524</name>
</gene>
<dbReference type="AlphaFoldDB" id="A0A7D9L5L6"/>
<keyword evidence="3 5" id="KW-1133">Transmembrane helix</keyword>
<dbReference type="PANTHER" id="PTHR10687">
    <property type="entry name" value="SECRETORY CARRIER-ASSOCIATED MEMBRANE PROTEIN SCAMP"/>
    <property type="match status" value="1"/>
</dbReference>
<evidence type="ECO:0000256" key="5">
    <source>
        <dbReference type="RuleBase" id="RU363122"/>
    </source>
</evidence>
<keyword evidence="5" id="KW-0813">Transport</keyword>
<dbReference type="EMBL" id="CACRXK020012582">
    <property type="protein sequence ID" value="CAB4023609.1"/>
    <property type="molecule type" value="Genomic_DNA"/>
</dbReference>
<evidence type="ECO:0000256" key="6">
    <source>
        <dbReference type="SAM" id="Coils"/>
    </source>
</evidence>
<comment type="subcellular location">
    <subcellularLocation>
        <location evidence="1 5">Membrane</location>
        <topology evidence="1 5">Multi-pass membrane protein</topology>
    </subcellularLocation>
</comment>
<reference evidence="8" key="1">
    <citation type="submission" date="2020-04" db="EMBL/GenBank/DDBJ databases">
        <authorList>
            <person name="Alioto T."/>
            <person name="Alioto T."/>
            <person name="Gomez Garrido J."/>
        </authorList>
    </citation>
    <scope>NUCLEOTIDE SEQUENCE</scope>
    <source>
        <strain evidence="8">A484AB</strain>
    </source>
</reference>
<evidence type="ECO:0000256" key="3">
    <source>
        <dbReference type="ARBA" id="ARBA00022989"/>
    </source>
</evidence>
<accession>A0A7D9L5L6</accession>
<proteinExistence type="inferred from homology"/>
<protein>
    <recommendedName>
        <fullName evidence="5">Secretory carrier-associated membrane protein</fullName>
        <shortName evidence="5">Secretory carrier membrane protein</shortName>
    </recommendedName>
</protein>
<dbReference type="GO" id="GO:0055038">
    <property type="term" value="C:recycling endosome membrane"/>
    <property type="evidence" value="ECO:0007669"/>
    <property type="project" value="TreeGrafter"/>
</dbReference>
<feature type="coiled-coil region" evidence="6">
    <location>
        <begin position="80"/>
        <end position="117"/>
    </location>
</feature>
<sequence length="230" mass="26423">MDKNPFEDDENSFADPSVTKATKPQPAAAKSGTAGFEDYNPFAEDNVSKPAEFSNVTIPPPQPSEPAVIDTRSEQPNSSYTAIAAEQENLAKRQEELERRAAELHEKEQELKQMRYRERKNNFPPFPQGCPLTPCFFHDISIDIPPDYQRTSRMLFYAWEFYCFTLLYNLVCALAYICIDTGPGTVTFIVALIFFLIFVPCSFCLWYRPSYNAFKYVGQFIYSIIYTFII</sequence>
<comment type="caution">
    <text evidence="5">Lacks conserved residue(s) required for the propagation of feature annotation.</text>
</comment>